<feature type="domain" description="N-acetyltransferase" evidence="1">
    <location>
        <begin position="16"/>
        <end position="153"/>
    </location>
</feature>
<name>A0A3S0YF99_9GAMM</name>
<dbReference type="GO" id="GO:0016747">
    <property type="term" value="F:acyltransferase activity, transferring groups other than amino-acyl groups"/>
    <property type="evidence" value="ECO:0007669"/>
    <property type="project" value="InterPro"/>
</dbReference>
<dbReference type="SUPFAM" id="SSF55729">
    <property type="entry name" value="Acyl-CoA N-acyltransferases (Nat)"/>
    <property type="match status" value="1"/>
</dbReference>
<proteinExistence type="predicted"/>
<dbReference type="InterPro" id="IPR016181">
    <property type="entry name" value="Acyl_CoA_acyltransferase"/>
</dbReference>
<dbReference type="EMBL" id="RZHD01000002">
    <property type="protein sequence ID" value="RUR49413.1"/>
    <property type="molecule type" value="Genomic_DNA"/>
</dbReference>
<keyword evidence="3" id="KW-1185">Reference proteome</keyword>
<accession>A0A3S0YF99</accession>
<evidence type="ECO:0000259" key="1">
    <source>
        <dbReference type="Pfam" id="PF13302"/>
    </source>
</evidence>
<dbReference type="InterPro" id="IPR000182">
    <property type="entry name" value="GNAT_dom"/>
</dbReference>
<protein>
    <submittedName>
        <fullName evidence="2">N-acetyltransferase</fullName>
    </submittedName>
</protein>
<dbReference type="Proteomes" id="UP000286912">
    <property type="component" value="Unassembled WGS sequence"/>
</dbReference>
<organism evidence="2 3">
    <name type="scientific">Vreelandella populi</name>
    <dbReference type="NCBI Taxonomy" id="2498858"/>
    <lineage>
        <taxon>Bacteria</taxon>
        <taxon>Pseudomonadati</taxon>
        <taxon>Pseudomonadota</taxon>
        <taxon>Gammaproteobacteria</taxon>
        <taxon>Oceanospirillales</taxon>
        <taxon>Halomonadaceae</taxon>
        <taxon>Vreelandella</taxon>
    </lineage>
</organism>
<sequence length="198" mass="22202">MTYVDPVTLAAHGIKLEPLAHNQEAGLRAAAADGELWNLRVTSVPMPDETSGFIETALKDREAGHRFAFAVIDEASGTVLGTTSFHDILPEVKRVEIGHTWYAKRAQRTHINTTCKLLLLTHAFDTLGCNVVGWRTDNFNYASQRAIERLGAKKDGVIRGQKLRRDGTIRDTVMYSLHRGEWPEVRAHLNYLLSRPRS</sequence>
<evidence type="ECO:0000313" key="2">
    <source>
        <dbReference type="EMBL" id="RUR49413.1"/>
    </source>
</evidence>
<comment type="caution">
    <text evidence="2">The sequence shown here is derived from an EMBL/GenBank/DDBJ whole genome shotgun (WGS) entry which is preliminary data.</text>
</comment>
<dbReference type="Pfam" id="PF13302">
    <property type="entry name" value="Acetyltransf_3"/>
    <property type="match status" value="1"/>
</dbReference>
<dbReference type="PANTHER" id="PTHR43610">
    <property type="entry name" value="BLL6696 PROTEIN"/>
    <property type="match status" value="1"/>
</dbReference>
<evidence type="ECO:0000313" key="3">
    <source>
        <dbReference type="Proteomes" id="UP000286912"/>
    </source>
</evidence>
<keyword evidence="2" id="KW-0808">Transferase</keyword>
<dbReference type="AlphaFoldDB" id="A0A3S0YF99"/>
<reference evidence="2 3" key="1">
    <citation type="submission" date="2018-12" db="EMBL/GenBank/DDBJ databases">
        <title>three novel Halomonas strain isolated from plants.</title>
        <authorList>
            <person name="Sun C."/>
        </authorList>
    </citation>
    <scope>NUCLEOTIDE SEQUENCE [LARGE SCALE GENOMIC DNA]</scope>
    <source>
        <strain evidence="2 3">RC</strain>
    </source>
</reference>
<dbReference type="Gene3D" id="3.40.630.30">
    <property type="match status" value="1"/>
</dbReference>
<dbReference type="OrthoDB" id="9801656at2"/>
<gene>
    <name evidence="2" type="ORF">ELY37_01560</name>
</gene>
<dbReference type="PANTHER" id="PTHR43610:SF1">
    <property type="entry name" value="N-ACETYLTRANSFERASE DOMAIN-CONTAINING PROTEIN"/>
    <property type="match status" value="1"/>
</dbReference>
<dbReference type="RefSeq" id="WP_126981431.1">
    <property type="nucleotide sequence ID" value="NZ_RZHD01000002.1"/>
</dbReference>